<dbReference type="AlphaFoldDB" id="A0A0H3K334"/>
<dbReference type="SMR" id="A0A0H3K334"/>
<evidence type="ECO:0000313" key="8">
    <source>
        <dbReference type="EMBL" id="BAD79418.1"/>
    </source>
</evidence>
<evidence type="ECO:0000313" key="9">
    <source>
        <dbReference type="Proteomes" id="UP000001175"/>
    </source>
</evidence>
<evidence type="ECO:0000256" key="5">
    <source>
        <dbReference type="ARBA" id="ARBA00024446"/>
    </source>
</evidence>
<dbReference type="InterPro" id="IPR044872">
    <property type="entry name" value="CcmK/CsoS1_BMC"/>
</dbReference>
<dbReference type="HAMAP" id="MF_00854">
    <property type="entry name" value="CcmK"/>
    <property type="match status" value="1"/>
</dbReference>
<dbReference type="InterPro" id="IPR050575">
    <property type="entry name" value="BMC_shell"/>
</dbReference>
<dbReference type="GO" id="GO:0015979">
    <property type="term" value="P:photosynthesis"/>
    <property type="evidence" value="ECO:0007669"/>
    <property type="project" value="UniProtKB-KW"/>
</dbReference>
<dbReference type="Gene3D" id="3.30.70.1710">
    <property type="match status" value="1"/>
</dbReference>
<dbReference type="PROSITE" id="PS51930">
    <property type="entry name" value="BMC_2"/>
    <property type="match status" value="1"/>
</dbReference>
<gene>
    <name evidence="6 8" type="primary">ccmK</name>
    <name evidence="8" type="ordered locus">syc1228_c</name>
</gene>
<dbReference type="PANTHER" id="PTHR33941">
    <property type="entry name" value="PROPANEDIOL UTILIZATION PROTEIN PDUA"/>
    <property type="match status" value="1"/>
</dbReference>
<organism evidence="8 9">
    <name type="scientific">Synechococcus sp. (strain ATCC 27144 / PCC 6301 / SAUG 1402/1)</name>
    <name type="common">Anacystis nidulans</name>
    <dbReference type="NCBI Taxonomy" id="269084"/>
    <lineage>
        <taxon>Bacteria</taxon>
        <taxon>Bacillati</taxon>
        <taxon>Cyanobacteriota</taxon>
        <taxon>Cyanophyceae</taxon>
        <taxon>Synechococcales</taxon>
        <taxon>Synechococcaceae</taxon>
        <taxon>Synechococcus</taxon>
    </lineage>
</organism>
<evidence type="ECO:0000256" key="3">
    <source>
        <dbReference type="ARBA" id="ARBA00023587"/>
    </source>
</evidence>
<dbReference type="eggNOG" id="COG4577">
    <property type="taxonomic scope" value="Bacteria"/>
</dbReference>
<accession>A0A0H3K334</accession>
<protein>
    <recommendedName>
        <fullName evidence="6">Carboxysome shell protein CcmK</fullName>
    </recommendedName>
    <alternativeName>
        <fullName evidence="6">Carbon dioxide-concentrating mechanism protein CcmK</fullName>
    </alternativeName>
</protein>
<dbReference type="EMBL" id="AP008231">
    <property type="protein sequence ID" value="BAD79418.1"/>
    <property type="molecule type" value="Genomic_DNA"/>
</dbReference>
<dbReference type="InterPro" id="IPR037233">
    <property type="entry name" value="CcmK-like_sf"/>
</dbReference>
<name>A0A0H3K334_SYNP6</name>
<proteinExistence type="inferred from homology"/>
<dbReference type="InterPro" id="IPR046380">
    <property type="entry name" value="CcmK"/>
</dbReference>
<dbReference type="Proteomes" id="UP000001175">
    <property type="component" value="Chromosome"/>
</dbReference>
<dbReference type="GO" id="GO:0031470">
    <property type="term" value="C:carboxysome"/>
    <property type="evidence" value="ECO:0007669"/>
    <property type="project" value="UniProtKB-SubCell"/>
</dbReference>
<dbReference type="GO" id="GO:0043886">
    <property type="term" value="F:structural constituent of carboxysome shell"/>
    <property type="evidence" value="ECO:0007669"/>
    <property type="project" value="UniProtKB-UniRule"/>
</dbReference>
<evidence type="ECO:0000256" key="1">
    <source>
        <dbReference type="ARBA" id="ARBA00022531"/>
    </source>
</evidence>
<sequence length="102" mass="10794">MPIAVGTIQTLGFPPIIAAADAMVKAARVTITQYGLAESAQFFVSVRGPVSEVETAVEAGLKAVAETEGAELINYIVIPNPQENVETVMPIDFTAESEPFRS</sequence>
<dbReference type="SUPFAM" id="SSF143414">
    <property type="entry name" value="CcmK-like"/>
    <property type="match status" value="1"/>
</dbReference>
<evidence type="ECO:0000259" key="7">
    <source>
        <dbReference type="PROSITE" id="PS51930"/>
    </source>
</evidence>
<dbReference type="CDD" id="cd07057">
    <property type="entry name" value="BMC_CcmK"/>
    <property type="match status" value="1"/>
</dbReference>
<comment type="subunit">
    <text evidence="6">Homohexamer. Interacts with CcmN and CcmO in the carboxysome.</text>
</comment>
<dbReference type="GO" id="GO:0015977">
    <property type="term" value="P:carbon fixation"/>
    <property type="evidence" value="ECO:0007669"/>
    <property type="project" value="UniProtKB-UniRule"/>
</dbReference>
<dbReference type="GeneID" id="72429099"/>
<reference evidence="8 9" key="1">
    <citation type="journal article" date="2007" name="Photosyn. Res.">
        <title>Complete nucleotide sequence of the freshwater unicellular cyanobacterium Synechococcus elongatus PCC 6301 chromosome: gene content and organization.</title>
        <authorList>
            <person name="Sugita C."/>
            <person name="Ogata K."/>
            <person name="Shikata M."/>
            <person name="Jikuya H."/>
            <person name="Takano J."/>
            <person name="Furumichi M."/>
            <person name="Kanehisa M."/>
            <person name="Omata T."/>
            <person name="Sugiura M."/>
            <person name="Sugita M."/>
        </authorList>
    </citation>
    <scope>NUCLEOTIDE SEQUENCE [LARGE SCALE GENOMIC DNA]</scope>
    <source>
        <strain evidence="9">ATCC 27144 / PCC 6301 / SAUG 1402/1</strain>
    </source>
</reference>
<comment type="subcellular location">
    <subcellularLocation>
        <location evidence="3 6">Carboxysome</location>
    </subcellularLocation>
</comment>
<comment type="domain">
    <text evidence="6">The tight homohexamer forms a small pore which is positively charged.</text>
</comment>
<dbReference type="Pfam" id="PF00936">
    <property type="entry name" value="BMC"/>
    <property type="match status" value="1"/>
</dbReference>
<dbReference type="InterPro" id="IPR000249">
    <property type="entry name" value="BMC_dom"/>
</dbReference>
<evidence type="ECO:0000256" key="4">
    <source>
        <dbReference type="ARBA" id="ARBA00023669"/>
    </source>
</evidence>
<dbReference type="PANTHER" id="PTHR33941:SF13">
    <property type="entry name" value="CARBOXYSOME SHELL PROTEIN CCMK4"/>
    <property type="match status" value="1"/>
</dbReference>
<comment type="similarity">
    <text evidence="6">Belongs to the bacterial microcompartments protein family. CcmK subfamily.</text>
</comment>
<dbReference type="KEGG" id="syc:syc1228_c"/>
<evidence type="ECO:0000256" key="6">
    <source>
        <dbReference type="HAMAP-Rule" id="MF_00854"/>
    </source>
</evidence>
<dbReference type="RefSeq" id="WP_011243540.1">
    <property type="nucleotide sequence ID" value="NC_006576.1"/>
</dbReference>
<keyword evidence="2 6" id="KW-0120">Carbon dioxide fixation</keyword>
<comment type="function">
    <text evidence="6">One of the shell proteins of the carboxysome, a polyhedral inclusion where RuBisCO (ribulose bisphosphate carboxylase, rbcL-rbcS) is sequestered. Assembles into hexamers which make sheets that form the facets of the polyhedral carboxysome. The hexamer central pore probably regulates metabolite flux.</text>
</comment>
<dbReference type="SMART" id="SM00877">
    <property type="entry name" value="BMC"/>
    <property type="match status" value="1"/>
</dbReference>
<keyword evidence="5" id="KW-1283">Bacterial microcompartment</keyword>
<evidence type="ECO:0000256" key="2">
    <source>
        <dbReference type="ARBA" id="ARBA00023300"/>
    </source>
</evidence>
<keyword evidence="4 6" id="KW-1282">Carboxysome</keyword>
<feature type="domain" description="BMC" evidence="7">
    <location>
        <begin position="4"/>
        <end position="90"/>
    </location>
</feature>
<keyword evidence="1 6" id="KW-0602">Photosynthesis</keyword>